<reference evidence="2 3" key="1">
    <citation type="submission" date="2016-04" db="EMBL/GenBank/DDBJ databases">
        <title>Chloroflexus islandicus sp. nov., a thermophilic filamentous anoxygenic phototrophic bacterium from geyser Strokkur (Iceland).</title>
        <authorList>
            <person name="Gaisin V.A."/>
            <person name="Kalashnikov A.M."/>
            <person name="Sukhacheva M.V."/>
            <person name="Grouzdev D.S."/>
            <person name="Ivanov T.M."/>
            <person name="Kuznetsov B."/>
            <person name="Gorlenko V.M."/>
        </authorList>
    </citation>
    <scope>NUCLEOTIDE SEQUENCE [LARGE SCALE GENOMIC DNA]</scope>
    <source>
        <strain evidence="3">isl-2</strain>
    </source>
</reference>
<evidence type="ECO:0000313" key="3">
    <source>
        <dbReference type="Proteomes" id="UP000078287"/>
    </source>
</evidence>
<feature type="domain" description="Band 7" evidence="1">
    <location>
        <begin position="68"/>
        <end position="240"/>
    </location>
</feature>
<protein>
    <recommendedName>
        <fullName evidence="1">Band 7 domain-containing protein</fullName>
    </recommendedName>
</protein>
<dbReference type="InterPro" id="IPR001107">
    <property type="entry name" value="Band_7"/>
</dbReference>
<gene>
    <name evidence="2" type="ORF">A6A03_03460</name>
</gene>
<organism evidence="2 3">
    <name type="scientific">Chloroflexus islandicus</name>
    <dbReference type="NCBI Taxonomy" id="1707952"/>
    <lineage>
        <taxon>Bacteria</taxon>
        <taxon>Bacillati</taxon>
        <taxon>Chloroflexota</taxon>
        <taxon>Chloroflexia</taxon>
        <taxon>Chloroflexales</taxon>
        <taxon>Chloroflexineae</taxon>
        <taxon>Chloroflexaceae</taxon>
        <taxon>Chloroflexus</taxon>
    </lineage>
</organism>
<name>A0A178M6P0_9CHLR</name>
<dbReference type="STRING" id="1707952.A6A03_03460"/>
<keyword evidence="3" id="KW-1185">Reference proteome</keyword>
<dbReference type="EMBL" id="LWQS01000071">
    <property type="protein sequence ID" value="OAN44213.1"/>
    <property type="molecule type" value="Genomic_DNA"/>
</dbReference>
<dbReference type="Proteomes" id="UP000078287">
    <property type="component" value="Unassembled WGS sequence"/>
</dbReference>
<proteinExistence type="predicted"/>
<accession>A0A178M6P0</accession>
<sequence length="425" mass="47299">MQTREPTIATTVREVVAEAVNDGLAVVNGAITAETMAQTLPVLHFATGLATAPQQLPRQLLGLMAQVVVPPGTWAVIYLPGGATRTFTAGSHTIWAPPGPVLAQWVDARRRQVQIGPIEGWSADKWPIRLWLAIELAVHDPLLIALHREPLAAVSAATRAAAHVFIEQHSHAELTGAQGIDEAARFVCARLQADPTLAGLEIIGVQTLDRQGDERHTEAAMAATIAAAQIDEERRVAEARHRARLHALAAQTVELDHEHRLRMQMRAAEAREQLLAQHAEVQRATLAAQLDLINAQIRAQVAEIAHEEQVWQSEQARFQQEWERLQQQLLESHRTDQALRLLAAQHESERIAGEVTLGVEERRGAQLQALVELQQQLEDRRLARAQAAAERREHHERVLLELRLRHEQLVADQMARLGNWQLAER</sequence>
<comment type="caution">
    <text evidence="2">The sequence shown here is derived from an EMBL/GenBank/DDBJ whole genome shotgun (WGS) entry which is preliminary data.</text>
</comment>
<evidence type="ECO:0000313" key="2">
    <source>
        <dbReference type="EMBL" id="OAN44213.1"/>
    </source>
</evidence>
<dbReference type="RefSeq" id="WP_066789783.1">
    <property type="nucleotide sequence ID" value="NZ_LWQS01000071.1"/>
</dbReference>
<dbReference type="AlphaFoldDB" id="A0A178M6P0"/>
<evidence type="ECO:0000259" key="1">
    <source>
        <dbReference type="Pfam" id="PF01145"/>
    </source>
</evidence>
<dbReference type="Pfam" id="PF01145">
    <property type="entry name" value="Band_7"/>
    <property type="match status" value="1"/>
</dbReference>